<keyword evidence="2" id="KW-0472">Membrane</keyword>
<organism evidence="3 4">
    <name type="scientific">Nyssa sinensis</name>
    <dbReference type="NCBI Taxonomy" id="561372"/>
    <lineage>
        <taxon>Eukaryota</taxon>
        <taxon>Viridiplantae</taxon>
        <taxon>Streptophyta</taxon>
        <taxon>Embryophyta</taxon>
        <taxon>Tracheophyta</taxon>
        <taxon>Spermatophyta</taxon>
        <taxon>Magnoliopsida</taxon>
        <taxon>eudicotyledons</taxon>
        <taxon>Gunneridae</taxon>
        <taxon>Pentapetalae</taxon>
        <taxon>asterids</taxon>
        <taxon>Cornales</taxon>
        <taxon>Nyssaceae</taxon>
        <taxon>Nyssa</taxon>
    </lineage>
</organism>
<dbReference type="AlphaFoldDB" id="A0A5J5AUI6"/>
<accession>A0A5J5AUI6</accession>
<sequence>MATKEIILFLIIFLYFCCPAFLFPLGRTLSSVHLQQNNTGYEGLDENSSSTNGGDQNGIAHRSNFAHGAGGRSEGGHAAGANGEGNNGGSTSQHTPGGAAVIPIYAAGAANGHRNTHHSASSCNGLGLPALGAAILASLYIFI</sequence>
<evidence type="ECO:0000313" key="4">
    <source>
        <dbReference type="Proteomes" id="UP000325577"/>
    </source>
</evidence>
<evidence type="ECO:0008006" key="5">
    <source>
        <dbReference type="Google" id="ProtNLM"/>
    </source>
</evidence>
<dbReference type="EMBL" id="CM018041">
    <property type="protein sequence ID" value="KAA8534563.1"/>
    <property type="molecule type" value="Genomic_DNA"/>
</dbReference>
<feature type="transmembrane region" description="Helical" evidence="2">
    <location>
        <begin position="6"/>
        <end position="25"/>
    </location>
</feature>
<keyword evidence="2" id="KW-0812">Transmembrane</keyword>
<protein>
    <recommendedName>
        <fullName evidence="5">Glycine-rich protein</fullName>
    </recommendedName>
</protein>
<evidence type="ECO:0000256" key="2">
    <source>
        <dbReference type="SAM" id="Phobius"/>
    </source>
</evidence>
<keyword evidence="4" id="KW-1185">Reference proteome</keyword>
<dbReference type="Proteomes" id="UP000325577">
    <property type="component" value="Linkage Group LG18"/>
</dbReference>
<gene>
    <name evidence="3" type="ORF">F0562_032080</name>
</gene>
<reference evidence="3 4" key="1">
    <citation type="submission" date="2019-09" db="EMBL/GenBank/DDBJ databases">
        <title>A chromosome-level genome assembly of the Chinese tupelo Nyssa sinensis.</title>
        <authorList>
            <person name="Yang X."/>
            <person name="Kang M."/>
            <person name="Yang Y."/>
            <person name="Xiong H."/>
            <person name="Wang M."/>
            <person name="Zhang Z."/>
            <person name="Wang Z."/>
            <person name="Wu H."/>
            <person name="Ma T."/>
            <person name="Liu J."/>
            <person name="Xi Z."/>
        </authorList>
    </citation>
    <scope>NUCLEOTIDE SEQUENCE [LARGE SCALE GENOMIC DNA]</scope>
    <source>
        <strain evidence="3">J267</strain>
        <tissue evidence="3">Leaf</tissue>
    </source>
</reference>
<keyword evidence="2" id="KW-1133">Transmembrane helix</keyword>
<dbReference type="PANTHER" id="PTHR36245:SF7">
    <property type="entry name" value="GLYCINE-RICH PROTEIN"/>
    <property type="match status" value="1"/>
</dbReference>
<feature type="transmembrane region" description="Helical" evidence="2">
    <location>
        <begin position="123"/>
        <end position="142"/>
    </location>
</feature>
<feature type="region of interest" description="Disordered" evidence="1">
    <location>
        <begin position="42"/>
        <end position="94"/>
    </location>
</feature>
<feature type="compositionally biased region" description="Polar residues" evidence="1">
    <location>
        <begin position="42"/>
        <end position="54"/>
    </location>
</feature>
<dbReference type="PANTHER" id="PTHR36245">
    <property type="entry name" value="GLYCINE-RICH PROTEIN DOT1-LIKE"/>
    <property type="match status" value="1"/>
</dbReference>
<evidence type="ECO:0000256" key="1">
    <source>
        <dbReference type="SAM" id="MobiDB-lite"/>
    </source>
</evidence>
<evidence type="ECO:0000313" key="3">
    <source>
        <dbReference type="EMBL" id="KAA8534563.1"/>
    </source>
</evidence>
<proteinExistence type="predicted"/>
<name>A0A5J5AUI6_9ASTE</name>